<proteinExistence type="predicted"/>
<organism evidence="2 3">
    <name type="scientific">Candida orthopsilosis (strain 90-125)</name>
    <name type="common">Yeast</name>
    <dbReference type="NCBI Taxonomy" id="1136231"/>
    <lineage>
        <taxon>Eukaryota</taxon>
        <taxon>Fungi</taxon>
        <taxon>Dikarya</taxon>
        <taxon>Ascomycota</taxon>
        <taxon>Saccharomycotina</taxon>
        <taxon>Pichiomycetes</taxon>
        <taxon>Debaryomycetaceae</taxon>
        <taxon>Candida/Lodderomyces clade</taxon>
        <taxon>Candida</taxon>
    </lineage>
</organism>
<sequence>MASVDFTPIGKRRQNTKFQVIRGQNADENRPSNRNLFHTLKDSTNIYYDSGDISFDDTTREWEDDIEKRAPNRPHKRTPRQETVFKNIGLGVNQVEIRMQELEKEALDWKIKYRELLRSVEQIEGDSGMIEANAELRSQLKLMQERLRQSEKNSHAEKYLLELEHKDKMINKLIEDMERMEREFVSHNNADNAELKHECLELKQKLAIYEEKLREYENLAKFESSEKQKQAQEDSQQIKKLNQLIKENDQIYKAESEHLKSLLENAEIKLHTAQREVDTLKEKAGDTSQVRKHFHADLNELNDFNQELRKQLDSQTKKSKQLQADLDALMRTNQDLLHQVEYERNKSNDSANDARKSNMDNWSFVDKLDKEKERVRDLVNELHMAQRAIERGKKEQAEMKTLLKEALSKNAENTHSNVDAVRMDELKKENSQLQSKVKELASHCQDLEVEVDSLTTKLKSKEKVSLEQEAHIQKLEEENFHLAVHQDNLASTNESLQNEAEKMKRDIQRCLQEIDNLENINDVEADKRVSQLLSNEHALKEEVVSLSKLATQLKDELEILKERDQDNKDVFDDNRELVRKLKEMQRILEDLGISSKEELEIFETNVRDRIMSMKSDLKDSDFHVRRLEDELTKSHEEVKFLQDIVVNKEKALKSMESLLNSDKKENESAIQAYQEFQLKKAREELNEITEQLRNTKVDSDAEIAKIQNSYNDKVKELKEQLSDYKAQLSNTTKDYRKLTDKLLEYKTNLKSVEDMERLKYYNNGWQYFKHRYRDATIKASEFKFMYEFAIDQIKSSRFKLNDDSKLAVVGLYPEYVGGSTKPKLTFKGVATLVLATIKLRRRTKFEKNRFRDLNKWRKELDDGRTKFKEMEKEKPFVVGIKTI</sequence>
<feature type="coiled-coil region" evidence="1">
    <location>
        <begin position="365"/>
        <end position="563"/>
    </location>
</feature>
<protein>
    <submittedName>
        <fullName evidence="2">Uncharacterized protein</fullName>
    </submittedName>
</protein>
<dbReference type="Proteomes" id="UP000005018">
    <property type="component" value="Chromosome 7"/>
</dbReference>
<reference evidence="2 3" key="1">
    <citation type="journal article" date="2012" name="PLoS ONE">
        <title>Sequence and analysis of the genome of the pathogenic yeast Candida orthopsilosis.</title>
        <authorList>
            <person name="Riccombeni A."/>
            <person name="Vidanes G."/>
            <person name="Proux-Wera E."/>
            <person name="Wolfe K.H."/>
            <person name="Butler G."/>
        </authorList>
    </citation>
    <scope>NUCLEOTIDE SEQUENCE [LARGE SCALE GENOMIC DNA]</scope>
    <source>
        <strain evidence="2 3">Co 90-125</strain>
    </source>
</reference>
<evidence type="ECO:0000313" key="2">
    <source>
        <dbReference type="EMBL" id="CCG24708.1"/>
    </source>
</evidence>
<keyword evidence="3" id="KW-1185">Reference proteome</keyword>
<feature type="coiled-coil region" evidence="1">
    <location>
        <begin position="92"/>
        <end position="339"/>
    </location>
</feature>
<evidence type="ECO:0000313" key="3">
    <source>
        <dbReference type="Proteomes" id="UP000005018"/>
    </source>
</evidence>
<dbReference type="KEGG" id="cot:CORT_0G00170"/>
<evidence type="ECO:0000256" key="1">
    <source>
        <dbReference type="SAM" id="Coils"/>
    </source>
</evidence>
<dbReference type="AlphaFoldDB" id="H8X9P2"/>
<dbReference type="RefSeq" id="XP_003870836.1">
    <property type="nucleotide sequence ID" value="XM_003870787.1"/>
</dbReference>
<feature type="coiled-coil region" evidence="1">
    <location>
        <begin position="678"/>
        <end position="755"/>
    </location>
</feature>
<dbReference type="OrthoDB" id="10255522at2759"/>
<accession>H8X9P2</accession>
<gene>
    <name evidence="2" type="ORF">CORT_0G00170</name>
</gene>
<dbReference type="eggNOG" id="KOG1836">
    <property type="taxonomic scope" value="Eukaryota"/>
</dbReference>
<dbReference type="HOGENOM" id="CLU_011000_0_0_1"/>
<dbReference type="EMBL" id="HE681725">
    <property type="protein sequence ID" value="CCG24708.1"/>
    <property type="molecule type" value="Genomic_DNA"/>
</dbReference>
<keyword evidence="1" id="KW-0175">Coiled coil</keyword>
<name>H8X9P2_CANO9</name>
<dbReference type="GeneID" id="14541989"/>